<dbReference type="EMBL" id="JAUSUG010000038">
    <property type="protein sequence ID" value="MDQ0257953.1"/>
    <property type="molecule type" value="Genomic_DNA"/>
</dbReference>
<evidence type="ECO:0000313" key="1">
    <source>
        <dbReference type="EMBL" id="MDQ0257953.1"/>
    </source>
</evidence>
<organism evidence="1 2">
    <name type="scientific">Evansella vedderi</name>
    <dbReference type="NCBI Taxonomy" id="38282"/>
    <lineage>
        <taxon>Bacteria</taxon>
        <taxon>Bacillati</taxon>
        <taxon>Bacillota</taxon>
        <taxon>Bacilli</taxon>
        <taxon>Bacillales</taxon>
        <taxon>Bacillaceae</taxon>
        <taxon>Evansella</taxon>
    </lineage>
</organism>
<proteinExistence type="predicted"/>
<reference evidence="1 2" key="1">
    <citation type="submission" date="2023-07" db="EMBL/GenBank/DDBJ databases">
        <title>Genomic Encyclopedia of Type Strains, Phase IV (KMG-IV): sequencing the most valuable type-strain genomes for metagenomic binning, comparative biology and taxonomic classification.</title>
        <authorList>
            <person name="Goeker M."/>
        </authorList>
    </citation>
    <scope>NUCLEOTIDE SEQUENCE [LARGE SCALE GENOMIC DNA]</scope>
    <source>
        <strain evidence="1 2">DSM 9768</strain>
    </source>
</reference>
<dbReference type="Proteomes" id="UP001230005">
    <property type="component" value="Unassembled WGS sequence"/>
</dbReference>
<comment type="caution">
    <text evidence="1">The sequence shown here is derived from an EMBL/GenBank/DDBJ whole genome shotgun (WGS) entry which is preliminary data.</text>
</comment>
<dbReference type="RefSeq" id="WP_307332489.1">
    <property type="nucleotide sequence ID" value="NZ_JAUSUG010000038.1"/>
</dbReference>
<protein>
    <submittedName>
        <fullName evidence="1">Uncharacterized protein</fullName>
    </submittedName>
</protein>
<gene>
    <name evidence="1" type="ORF">J2S74_005416</name>
</gene>
<name>A0ABU0A384_9BACI</name>
<sequence length="81" mass="8968">MAKKTQLAIRCAEVGEDVQCMDTGNGYDVEKVFDDGSVSVGTRFNIMTCSTELIVLEPYNYWVVEQVEAAEEGINVTIVDE</sequence>
<evidence type="ECO:0000313" key="2">
    <source>
        <dbReference type="Proteomes" id="UP001230005"/>
    </source>
</evidence>
<accession>A0ABU0A384</accession>
<keyword evidence="2" id="KW-1185">Reference proteome</keyword>